<evidence type="ECO:0000313" key="3">
    <source>
        <dbReference type="Proteomes" id="UP000836404"/>
    </source>
</evidence>
<dbReference type="EMBL" id="CAJHJF010007258">
    <property type="protein sequence ID" value="CAD6962284.1"/>
    <property type="molecule type" value="Genomic_DNA"/>
</dbReference>
<reference evidence="2 3" key="1">
    <citation type="submission" date="2020-10" db="EMBL/GenBank/DDBJ databases">
        <authorList>
            <person name="Sedaghatjoo S."/>
        </authorList>
    </citation>
    <scope>NUCLEOTIDE SEQUENCE [LARGE SCALE GENOMIC DNA]</scope>
    <source>
        <strain evidence="2 3">LLFL</strain>
    </source>
</reference>
<evidence type="ECO:0000256" key="1">
    <source>
        <dbReference type="SAM" id="MobiDB-lite"/>
    </source>
</evidence>
<protein>
    <submittedName>
        <fullName evidence="2">Uncharacterized protein</fullName>
    </submittedName>
</protein>
<accession>A0A9N8M9X3</accession>
<name>A0A9N8M9X3_9BASI</name>
<comment type="caution">
    <text evidence="2">The sequence shown here is derived from an EMBL/GenBank/DDBJ whole genome shotgun (WGS) entry which is preliminary data.</text>
</comment>
<organism evidence="2 3">
    <name type="scientific">Tilletia laevis</name>
    <dbReference type="NCBI Taxonomy" id="157183"/>
    <lineage>
        <taxon>Eukaryota</taxon>
        <taxon>Fungi</taxon>
        <taxon>Dikarya</taxon>
        <taxon>Basidiomycota</taxon>
        <taxon>Ustilaginomycotina</taxon>
        <taxon>Exobasidiomycetes</taxon>
        <taxon>Tilletiales</taxon>
        <taxon>Tilletiaceae</taxon>
        <taxon>Tilletia</taxon>
    </lineage>
</organism>
<evidence type="ECO:0000313" key="2">
    <source>
        <dbReference type="EMBL" id="CAD6962284.1"/>
    </source>
</evidence>
<gene>
    <name evidence="2" type="ORF">JKILLFL_G7166</name>
</gene>
<dbReference type="Proteomes" id="UP000836404">
    <property type="component" value="Unassembled WGS sequence"/>
</dbReference>
<sequence>MLSRLSSWSSPTPTGRGPQADQKGAYDPKRLFGVTTFDVFRALPVAPEIARSRASLSASASPSPVATPARPFYL</sequence>
<keyword evidence="3" id="KW-1185">Reference proteome</keyword>
<feature type="compositionally biased region" description="Polar residues" evidence="1">
    <location>
        <begin position="1"/>
        <end position="13"/>
    </location>
</feature>
<feature type="region of interest" description="Disordered" evidence="1">
    <location>
        <begin position="1"/>
        <end position="27"/>
    </location>
</feature>
<dbReference type="AlphaFoldDB" id="A0A9N8M9X3"/>
<proteinExistence type="predicted"/>
<feature type="region of interest" description="Disordered" evidence="1">
    <location>
        <begin position="53"/>
        <end position="74"/>
    </location>
</feature>